<name>A0A914Q3Y5_9BILA</name>
<evidence type="ECO:0000313" key="2">
    <source>
        <dbReference type="Proteomes" id="UP000887578"/>
    </source>
</evidence>
<evidence type="ECO:0000256" key="1">
    <source>
        <dbReference type="SAM" id="Coils"/>
    </source>
</evidence>
<dbReference type="Proteomes" id="UP000887578">
    <property type="component" value="Unplaced"/>
</dbReference>
<proteinExistence type="predicted"/>
<protein>
    <submittedName>
        <fullName evidence="3">Uncharacterized protein</fullName>
    </submittedName>
</protein>
<reference evidence="3" key="1">
    <citation type="submission" date="2022-11" db="UniProtKB">
        <authorList>
            <consortium name="WormBaseParasite"/>
        </authorList>
    </citation>
    <scope>IDENTIFICATION</scope>
</reference>
<keyword evidence="2" id="KW-1185">Reference proteome</keyword>
<accession>A0A914Q3Y5</accession>
<evidence type="ECO:0000313" key="3">
    <source>
        <dbReference type="WBParaSite" id="PDA_v2.g25533.t1"/>
    </source>
</evidence>
<organism evidence="2 3">
    <name type="scientific">Panagrolaimus davidi</name>
    <dbReference type="NCBI Taxonomy" id="227884"/>
    <lineage>
        <taxon>Eukaryota</taxon>
        <taxon>Metazoa</taxon>
        <taxon>Ecdysozoa</taxon>
        <taxon>Nematoda</taxon>
        <taxon>Chromadorea</taxon>
        <taxon>Rhabditida</taxon>
        <taxon>Tylenchina</taxon>
        <taxon>Panagrolaimomorpha</taxon>
        <taxon>Panagrolaimoidea</taxon>
        <taxon>Panagrolaimidae</taxon>
        <taxon>Panagrolaimus</taxon>
    </lineage>
</organism>
<sequence length="366" mass="43140">MKETNDHEFVVQNIEAALGKNPFNKEIWKEYIEYLRKIDPIEMLNIYSRCCHFFVDDWEIRENYLKEIKRIEKKYEENVEKWEIDYNILNKDFPVRIPREFVIDYVINSIKESTTKVVFDPLKKYLSKRTKFRVKKIILLPETEKEIFSIQDPKNPAFKLPLLDYIAKNANSKLILKLYSISKWFYFRSKIALCHRLSVTDTSKTISFEASLFISPNDLCHRGLKNIYITNTLIVVSENPLSLSKVMPIIYKSDPIYIDIKNQVITFEDYCLLVSGGNVEDISFENVIVTKQNGHPVTMDYLIGKLPKVKSLKFGRGTVIDRFSSRRLGNIKLKTNLEHFEIHDLDESFEVFGFTDFVKVYYICVL</sequence>
<dbReference type="AlphaFoldDB" id="A0A914Q3Y5"/>
<dbReference type="WBParaSite" id="PDA_v2.g25533.t1">
    <property type="protein sequence ID" value="PDA_v2.g25533.t1"/>
    <property type="gene ID" value="PDA_v2.g25533"/>
</dbReference>
<feature type="coiled-coil region" evidence="1">
    <location>
        <begin position="61"/>
        <end position="92"/>
    </location>
</feature>
<keyword evidence="1" id="KW-0175">Coiled coil</keyword>